<evidence type="ECO:0000313" key="3">
    <source>
        <dbReference type="Proteomes" id="UP000595437"/>
    </source>
</evidence>
<organism evidence="2 3">
    <name type="scientific">Caligus rogercresseyi</name>
    <name type="common">Sea louse</name>
    <dbReference type="NCBI Taxonomy" id="217165"/>
    <lineage>
        <taxon>Eukaryota</taxon>
        <taxon>Metazoa</taxon>
        <taxon>Ecdysozoa</taxon>
        <taxon>Arthropoda</taxon>
        <taxon>Crustacea</taxon>
        <taxon>Multicrustacea</taxon>
        <taxon>Hexanauplia</taxon>
        <taxon>Copepoda</taxon>
        <taxon>Siphonostomatoida</taxon>
        <taxon>Caligidae</taxon>
        <taxon>Caligus</taxon>
    </lineage>
</organism>
<dbReference type="Proteomes" id="UP000595437">
    <property type="component" value="Chromosome 18"/>
</dbReference>
<feature type="region of interest" description="Disordered" evidence="1">
    <location>
        <begin position="1"/>
        <end position="20"/>
    </location>
</feature>
<name>A0A7T8GNN4_CALRO</name>
<dbReference type="EMBL" id="CP045907">
    <property type="protein sequence ID" value="QQP35069.1"/>
    <property type="molecule type" value="Genomic_DNA"/>
</dbReference>
<proteinExistence type="predicted"/>
<reference evidence="3" key="1">
    <citation type="submission" date="2021-01" db="EMBL/GenBank/DDBJ databases">
        <title>Caligus Genome Assembly.</title>
        <authorList>
            <person name="Gallardo-Escarate C."/>
        </authorList>
    </citation>
    <scope>NUCLEOTIDE SEQUENCE [LARGE SCALE GENOMIC DNA]</scope>
</reference>
<sequence length="51" mass="5488">QAFPPQRGGRQGSGPGDWTYFSPTTVAAVPGTRLVTSSIPHPEEAHEVYYS</sequence>
<dbReference type="AlphaFoldDB" id="A0A7T8GNN4"/>
<accession>A0A7T8GNN4</accession>
<keyword evidence="3" id="KW-1185">Reference proteome</keyword>
<evidence type="ECO:0000256" key="1">
    <source>
        <dbReference type="SAM" id="MobiDB-lite"/>
    </source>
</evidence>
<protein>
    <submittedName>
        <fullName evidence="2">Uncharacterized protein</fullName>
    </submittedName>
</protein>
<feature type="non-terminal residue" evidence="2">
    <location>
        <position position="1"/>
    </location>
</feature>
<feature type="non-terminal residue" evidence="2">
    <location>
        <position position="51"/>
    </location>
</feature>
<evidence type="ECO:0000313" key="2">
    <source>
        <dbReference type="EMBL" id="QQP35069.1"/>
    </source>
</evidence>
<gene>
    <name evidence="2" type="ORF">FKW44_023188</name>
</gene>